<dbReference type="PRINTS" id="PR00032">
    <property type="entry name" value="HTHARAC"/>
</dbReference>
<dbReference type="SMART" id="SM00342">
    <property type="entry name" value="HTH_ARAC"/>
    <property type="match status" value="1"/>
</dbReference>
<comment type="caution">
    <text evidence="6">The sequence shown here is derived from an EMBL/GenBank/DDBJ whole genome shotgun (WGS) entry which is preliminary data.</text>
</comment>
<protein>
    <submittedName>
        <fullName evidence="6">AraC family transcriptional regulator of arabinose operon</fullName>
    </submittedName>
</protein>
<keyword evidence="1" id="KW-0805">Transcription regulation</keyword>
<dbReference type="InterPro" id="IPR050204">
    <property type="entry name" value="AraC_XylS_family_regulators"/>
</dbReference>
<accession>A0ABS4UWX8</accession>
<dbReference type="PANTHER" id="PTHR46796">
    <property type="entry name" value="HTH-TYPE TRANSCRIPTIONAL ACTIVATOR RHAS-RELATED"/>
    <property type="match status" value="1"/>
</dbReference>
<dbReference type="PROSITE" id="PS01124">
    <property type="entry name" value="HTH_ARAC_FAMILY_2"/>
    <property type="match status" value="1"/>
</dbReference>
<dbReference type="InterPro" id="IPR020449">
    <property type="entry name" value="Tscrpt_reg_AraC-type_HTH"/>
</dbReference>
<reference evidence="6 7" key="1">
    <citation type="submission" date="2021-03" db="EMBL/GenBank/DDBJ databases">
        <title>Sequencing the genomes of 1000 actinobacteria strains.</title>
        <authorList>
            <person name="Klenk H.-P."/>
        </authorList>
    </citation>
    <scope>NUCLEOTIDE SEQUENCE [LARGE SCALE GENOMIC DNA]</scope>
    <source>
        <strain evidence="6 7">DSM 18824</strain>
    </source>
</reference>
<keyword evidence="2" id="KW-0238">DNA-binding</keyword>
<keyword evidence="3" id="KW-0010">Activator</keyword>
<feature type="domain" description="HTH araC/xylS-type" evidence="5">
    <location>
        <begin position="107"/>
        <end position="205"/>
    </location>
</feature>
<gene>
    <name evidence="6" type="ORF">JOF29_007241</name>
</gene>
<evidence type="ECO:0000256" key="4">
    <source>
        <dbReference type="ARBA" id="ARBA00023163"/>
    </source>
</evidence>
<dbReference type="InterPro" id="IPR018060">
    <property type="entry name" value="HTH_AraC"/>
</dbReference>
<name>A0ABS4UWX8_9ACTN</name>
<evidence type="ECO:0000313" key="7">
    <source>
        <dbReference type="Proteomes" id="UP000755585"/>
    </source>
</evidence>
<dbReference type="SUPFAM" id="SSF51215">
    <property type="entry name" value="Regulatory protein AraC"/>
    <property type="match status" value="1"/>
</dbReference>
<keyword evidence="7" id="KW-1185">Reference proteome</keyword>
<dbReference type="Pfam" id="PF12833">
    <property type="entry name" value="HTH_18"/>
    <property type="match status" value="1"/>
</dbReference>
<dbReference type="SUPFAM" id="SSF46689">
    <property type="entry name" value="Homeodomain-like"/>
    <property type="match status" value="2"/>
</dbReference>
<evidence type="ECO:0000256" key="3">
    <source>
        <dbReference type="ARBA" id="ARBA00023159"/>
    </source>
</evidence>
<proteinExistence type="predicted"/>
<dbReference type="EMBL" id="JAGINT010000002">
    <property type="protein sequence ID" value="MBP2356131.1"/>
    <property type="molecule type" value="Genomic_DNA"/>
</dbReference>
<dbReference type="Gene3D" id="2.60.120.280">
    <property type="entry name" value="Regulatory protein AraC"/>
    <property type="match status" value="1"/>
</dbReference>
<evidence type="ECO:0000256" key="1">
    <source>
        <dbReference type="ARBA" id="ARBA00023015"/>
    </source>
</evidence>
<dbReference type="InterPro" id="IPR018062">
    <property type="entry name" value="HTH_AraC-typ_CS"/>
</dbReference>
<evidence type="ECO:0000259" key="5">
    <source>
        <dbReference type="PROSITE" id="PS01124"/>
    </source>
</evidence>
<dbReference type="Proteomes" id="UP000755585">
    <property type="component" value="Unassembled WGS sequence"/>
</dbReference>
<dbReference type="Gene3D" id="1.10.10.60">
    <property type="entry name" value="Homeodomain-like"/>
    <property type="match status" value="2"/>
</dbReference>
<dbReference type="PROSITE" id="PS00041">
    <property type="entry name" value="HTH_ARAC_FAMILY_1"/>
    <property type="match status" value="1"/>
</dbReference>
<dbReference type="InterPro" id="IPR037923">
    <property type="entry name" value="HTH-like"/>
</dbReference>
<evidence type="ECO:0000313" key="6">
    <source>
        <dbReference type="EMBL" id="MBP2356131.1"/>
    </source>
</evidence>
<dbReference type="InterPro" id="IPR009057">
    <property type="entry name" value="Homeodomain-like_sf"/>
</dbReference>
<keyword evidence="4" id="KW-0804">Transcription</keyword>
<organism evidence="6 7">
    <name type="scientific">Kribbella aluminosa</name>
    <dbReference type="NCBI Taxonomy" id="416017"/>
    <lineage>
        <taxon>Bacteria</taxon>
        <taxon>Bacillati</taxon>
        <taxon>Actinomycetota</taxon>
        <taxon>Actinomycetes</taxon>
        <taxon>Propionibacteriales</taxon>
        <taxon>Kribbellaceae</taxon>
        <taxon>Kribbella</taxon>
    </lineage>
</organism>
<sequence>MTFAPNTPQDYATHAETGTWDLLWVHLRPRPEWLTLLDWPTVAPGIRRLDLTPVISQRVATALEAAVGHHRAGLQHATAFAINAVEEALLWCSRQNPRQGASDPQVMAVVEYVSARLPEPHTVASLARIAGLSPSHFAHTFRRHTGMPVMSFVQRLRIDAARELLELTDLTVAQVATRVGYDDPLYFSRRFRSDTGTSPTQFRSR</sequence>
<evidence type="ECO:0000256" key="2">
    <source>
        <dbReference type="ARBA" id="ARBA00023125"/>
    </source>
</evidence>